<feature type="non-terminal residue" evidence="1">
    <location>
        <position position="1"/>
    </location>
</feature>
<evidence type="ECO:0000313" key="1">
    <source>
        <dbReference type="EMBL" id="MFB9834735.1"/>
    </source>
</evidence>
<sequence length="133" mass="14419">TGHVVLHLWPVEKQAIRPPTSPGRSTSYFTAIVGRTDPDPRLLKPHPELINRAVKGVTADPAECVLIGDSLSDIEGARNAGTFSIGYANKPGKHERFITAGADAIISDMAELLPHLSEHQAADPNAADRRRRR</sequence>
<dbReference type="PANTHER" id="PTHR43434">
    <property type="entry name" value="PHOSPHOGLYCOLATE PHOSPHATASE"/>
    <property type="match status" value="1"/>
</dbReference>
<protein>
    <submittedName>
        <fullName evidence="1">HAD family hydrolase</fullName>
        <ecNumber evidence="1">3.-.-.-</ecNumber>
    </submittedName>
</protein>
<dbReference type="InterPro" id="IPR006439">
    <property type="entry name" value="HAD-SF_hydro_IA"/>
</dbReference>
<comment type="caution">
    <text evidence="1">The sequence shown here is derived from an EMBL/GenBank/DDBJ whole genome shotgun (WGS) entry which is preliminary data.</text>
</comment>
<dbReference type="EC" id="3.-.-.-" evidence="1"/>
<dbReference type="NCBIfam" id="TIGR01549">
    <property type="entry name" value="HAD-SF-IA-v1"/>
    <property type="match status" value="1"/>
</dbReference>
<keyword evidence="2" id="KW-1185">Reference proteome</keyword>
<proteinExistence type="predicted"/>
<dbReference type="NCBIfam" id="TIGR01509">
    <property type="entry name" value="HAD-SF-IA-v3"/>
    <property type="match status" value="1"/>
</dbReference>
<organism evidence="1 2">
    <name type="scientific">Actinoallomurus acaciae</name>
    <dbReference type="NCBI Taxonomy" id="502577"/>
    <lineage>
        <taxon>Bacteria</taxon>
        <taxon>Bacillati</taxon>
        <taxon>Actinomycetota</taxon>
        <taxon>Actinomycetes</taxon>
        <taxon>Streptosporangiales</taxon>
        <taxon>Thermomonosporaceae</taxon>
        <taxon>Actinoallomurus</taxon>
    </lineage>
</organism>
<dbReference type="Pfam" id="PF13242">
    <property type="entry name" value="Hydrolase_like"/>
    <property type="match status" value="1"/>
</dbReference>
<gene>
    <name evidence="1" type="ORF">ACFFNX_21340</name>
</gene>
<keyword evidence="1" id="KW-0378">Hydrolase</keyword>
<dbReference type="InterPro" id="IPR023214">
    <property type="entry name" value="HAD_sf"/>
</dbReference>
<dbReference type="EMBL" id="JBHLZP010000157">
    <property type="protein sequence ID" value="MFB9834735.1"/>
    <property type="molecule type" value="Genomic_DNA"/>
</dbReference>
<evidence type="ECO:0000313" key="2">
    <source>
        <dbReference type="Proteomes" id="UP001589627"/>
    </source>
</evidence>
<dbReference type="GO" id="GO:0016787">
    <property type="term" value="F:hydrolase activity"/>
    <property type="evidence" value="ECO:0007669"/>
    <property type="project" value="UniProtKB-KW"/>
</dbReference>
<name>A0ABV5YI53_9ACTN</name>
<dbReference type="InterPro" id="IPR050155">
    <property type="entry name" value="HAD-like_hydrolase_sf"/>
</dbReference>
<dbReference type="Proteomes" id="UP001589627">
    <property type="component" value="Unassembled WGS sequence"/>
</dbReference>
<dbReference type="PANTHER" id="PTHR43434:SF1">
    <property type="entry name" value="PHOSPHOGLYCOLATE PHOSPHATASE"/>
    <property type="match status" value="1"/>
</dbReference>
<dbReference type="SUPFAM" id="SSF56784">
    <property type="entry name" value="HAD-like"/>
    <property type="match status" value="1"/>
</dbReference>
<dbReference type="RefSeq" id="WP_378204907.1">
    <property type="nucleotide sequence ID" value="NZ_JBHLZP010000157.1"/>
</dbReference>
<reference evidence="1 2" key="1">
    <citation type="submission" date="2024-09" db="EMBL/GenBank/DDBJ databases">
        <authorList>
            <person name="Sun Q."/>
            <person name="Mori K."/>
        </authorList>
    </citation>
    <scope>NUCLEOTIDE SEQUENCE [LARGE SCALE GENOMIC DNA]</scope>
    <source>
        <strain evidence="1 2">TBRC 0563</strain>
    </source>
</reference>
<accession>A0ABV5YI53</accession>
<dbReference type="InterPro" id="IPR036412">
    <property type="entry name" value="HAD-like_sf"/>
</dbReference>
<dbReference type="Gene3D" id="3.40.50.1000">
    <property type="entry name" value="HAD superfamily/HAD-like"/>
    <property type="match status" value="1"/>
</dbReference>